<evidence type="ECO:0000256" key="4">
    <source>
        <dbReference type="ARBA" id="ARBA00023251"/>
    </source>
</evidence>
<protein>
    <recommendedName>
        <fullName evidence="2 5">Beta-lactamase</fullName>
        <ecNumber evidence="2 5">3.5.2.6</ecNumber>
    </recommendedName>
</protein>
<dbReference type="GO" id="GO:0046677">
    <property type="term" value="P:response to antibiotic"/>
    <property type="evidence" value="ECO:0007669"/>
    <property type="project" value="UniProtKB-UniRule"/>
</dbReference>
<organism evidence="8 9">
    <name type="scientific">Cryobacterium cryoconiti</name>
    <dbReference type="NCBI Taxonomy" id="1259239"/>
    <lineage>
        <taxon>Bacteria</taxon>
        <taxon>Bacillati</taxon>
        <taxon>Actinomycetota</taxon>
        <taxon>Actinomycetes</taxon>
        <taxon>Micrococcales</taxon>
        <taxon>Microbacteriaceae</taxon>
        <taxon>Cryobacterium</taxon>
    </lineage>
</organism>
<comment type="catalytic activity">
    <reaction evidence="5">
        <text>a beta-lactam + H2O = a substituted beta-amino acid</text>
        <dbReference type="Rhea" id="RHEA:20401"/>
        <dbReference type="ChEBI" id="CHEBI:15377"/>
        <dbReference type="ChEBI" id="CHEBI:35627"/>
        <dbReference type="ChEBI" id="CHEBI:140347"/>
        <dbReference type="EC" id="3.5.2.6"/>
    </reaction>
</comment>
<dbReference type="InterPro" id="IPR045155">
    <property type="entry name" value="Beta-lactam_cat"/>
</dbReference>
<dbReference type="Gene3D" id="3.40.710.10">
    <property type="entry name" value="DD-peptidase/beta-lactamase superfamily"/>
    <property type="match status" value="1"/>
</dbReference>
<gene>
    <name evidence="8" type="primary">bla</name>
    <name evidence="8" type="ORF">E3T49_13915</name>
</gene>
<dbReference type="SUPFAM" id="SSF56601">
    <property type="entry name" value="beta-lactamase/transpeptidase-like"/>
    <property type="match status" value="1"/>
</dbReference>
<comment type="similarity">
    <text evidence="1 5">Belongs to the class-A beta-lactamase family.</text>
</comment>
<dbReference type="OrthoDB" id="9784149at2"/>
<evidence type="ECO:0000313" key="8">
    <source>
        <dbReference type="EMBL" id="TFD26981.1"/>
    </source>
</evidence>
<dbReference type="PROSITE" id="PS51257">
    <property type="entry name" value="PROKAR_LIPOPROTEIN"/>
    <property type="match status" value="1"/>
</dbReference>
<dbReference type="GO" id="GO:0008800">
    <property type="term" value="F:beta-lactamase activity"/>
    <property type="evidence" value="ECO:0007669"/>
    <property type="project" value="UniProtKB-UniRule"/>
</dbReference>
<comment type="caution">
    <text evidence="8">The sequence shown here is derived from an EMBL/GenBank/DDBJ whole genome shotgun (WGS) entry which is preliminary data.</text>
</comment>
<name>A0A4Y8JS35_9MICO</name>
<evidence type="ECO:0000256" key="5">
    <source>
        <dbReference type="RuleBase" id="RU361140"/>
    </source>
</evidence>
<dbReference type="NCBIfam" id="NF033103">
    <property type="entry name" value="bla_class_A"/>
    <property type="match status" value="1"/>
</dbReference>
<dbReference type="GO" id="GO:0030655">
    <property type="term" value="P:beta-lactam antibiotic catabolic process"/>
    <property type="evidence" value="ECO:0007669"/>
    <property type="project" value="InterPro"/>
</dbReference>
<dbReference type="InterPro" id="IPR000871">
    <property type="entry name" value="Beta-lactam_class-A"/>
</dbReference>
<dbReference type="AlphaFoldDB" id="A0A4Y8JS35"/>
<evidence type="ECO:0000259" key="7">
    <source>
        <dbReference type="Pfam" id="PF13354"/>
    </source>
</evidence>
<dbReference type="InterPro" id="IPR023650">
    <property type="entry name" value="Beta-lactam_class-A_AS"/>
</dbReference>
<dbReference type="PANTHER" id="PTHR35333:SF3">
    <property type="entry name" value="BETA-LACTAMASE-TYPE TRANSPEPTIDASE FOLD CONTAINING PROTEIN"/>
    <property type="match status" value="1"/>
</dbReference>
<evidence type="ECO:0000256" key="2">
    <source>
        <dbReference type="ARBA" id="ARBA00012865"/>
    </source>
</evidence>
<dbReference type="EC" id="3.5.2.6" evidence="2 5"/>
<dbReference type="PRINTS" id="PR00118">
    <property type="entry name" value="BLACTAMASEA"/>
</dbReference>
<proteinExistence type="inferred from homology"/>
<keyword evidence="4 5" id="KW-0046">Antibiotic resistance</keyword>
<keyword evidence="3 5" id="KW-0378">Hydrolase</keyword>
<evidence type="ECO:0000256" key="1">
    <source>
        <dbReference type="ARBA" id="ARBA00009009"/>
    </source>
</evidence>
<feature type="signal peptide" evidence="6">
    <location>
        <begin position="1"/>
        <end position="26"/>
    </location>
</feature>
<dbReference type="Proteomes" id="UP000297472">
    <property type="component" value="Unassembled WGS sequence"/>
</dbReference>
<dbReference type="EMBL" id="SOHA01000040">
    <property type="protein sequence ID" value="TFD26981.1"/>
    <property type="molecule type" value="Genomic_DNA"/>
</dbReference>
<keyword evidence="6" id="KW-0732">Signal</keyword>
<dbReference type="PROSITE" id="PS00146">
    <property type="entry name" value="BETA_LACTAMASE_A"/>
    <property type="match status" value="1"/>
</dbReference>
<dbReference type="InterPro" id="IPR012338">
    <property type="entry name" value="Beta-lactam/transpept-like"/>
</dbReference>
<feature type="domain" description="Beta-lactamase class A catalytic" evidence="7">
    <location>
        <begin position="64"/>
        <end position="280"/>
    </location>
</feature>
<reference evidence="8 9" key="1">
    <citation type="submission" date="2019-03" db="EMBL/GenBank/DDBJ databases">
        <title>Genomics of glacier-inhabiting Cryobacterium strains.</title>
        <authorList>
            <person name="Liu Q."/>
            <person name="Xin Y.-H."/>
        </authorList>
    </citation>
    <scope>NUCLEOTIDE SEQUENCE [LARGE SCALE GENOMIC DNA]</scope>
    <source>
        <strain evidence="8 9">TMT1-51</strain>
    </source>
</reference>
<keyword evidence="9" id="KW-1185">Reference proteome</keyword>
<evidence type="ECO:0000256" key="6">
    <source>
        <dbReference type="SAM" id="SignalP"/>
    </source>
</evidence>
<evidence type="ECO:0000256" key="3">
    <source>
        <dbReference type="ARBA" id="ARBA00022801"/>
    </source>
</evidence>
<feature type="chain" id="PRO_5039025422" description="Beta-lactamase" evidence="6">
    <location>
        <begin position="27"/>
        <end position="315"/>
    </location>
</feature>
<dbReference type="PANTHER" id="PTHR35333">
    <property type="entry name" value="BETA-LACTAMASE"/>
    <property type="match status" value="1"/>
</dbReference>
<dbReference type="Pfam" id="PF13354">
    <property type="entry name" value="Beta-lactamase2"/>
    <property type="match status" value="1"/>
</dbReference>
<sequence length="315" mass="33081">MDTQNKRWTTIVLGSLLMVASSGCTAMEASAPPSTSSTASTAPADSALQTALGELEDQYDARIGLSVTDTADGSTLNYQGDSRFGYASTLKTLAAAALLDRTTPEQLDRVITWSEADVLESGYSPVTSEHIDTGLPLGDVAMAAMRASDNTAMNLMLKQFGGTAGLDKILEDYGDNLTDVVDNEPGLNTVTTDNAANTSTPRAFTKTLERIMSGEILDDADRSTLIDWMTGNATGDTLIRAGVPEGWEVADKSGGAGAIRNDVAVVIPPDGIPVIITVFTTRNNPDAKYDDALVAETARLALATIAAARENRQPA</sequence>
<accession>A0A4Y8JS35</accession>
<evidence type="ECO:0000313" key="9">
    <source>
        <dbReference type="Proteomes" id="UP000297472"/>
    </source>
</evidence>